<dbReference type="eggNOG" id="ENOG502QW2W">
    <property type="taxonomic scope" value="Eukaryota"/>
</dbReference>
<dbReference type="STRING" id="3988.B9RRB2"/>
<dbReference type="EMBL" id="EQ973802">
    <property type="protein sequence ID" value="EEF46283.1"/>
    <property type="molecule type" value="Genomic_DNA"/>
</dbReference>
<evidence type="ECO:0008006" key="3">
    <source>
        <dbReference type="Google" id="ProtNLM"/>
    </source>
</evidence>
<protein>
    <recommendedName>
        <fullName evidence="3">RRM domain-containing protein</fullName>
    </recommendedName>
</protein>
<evidence type="ECO:0000313" key="2">
    <source>
        <dbReference type="Proteomes" id="UP000008311"/>
    </source>
</evidence>
<name>B9RRB2_RICCO</name>
<organism evidence="1 2">
    <name type="scientific">Ricinus communis</name>
    <name type="common">Castor bean</name>
    <dbReference type="NCBI Taxonomy" id="3988"/>
    <lineage>
        <taxon>Eukaryota</taxon>
        <taxon>Viridiplantae</taxon>
        <taxon>Streptophyta</taxon>
        <taxon>Embryophyta</taxon>
        <taxon>Tracheophyta</taxon>
        <taxon>Spermatophyta</taxon>
        <taxon>Magnoliopsida</taxon>
        <taxon>eudicotyledons</taxon>
        <taxon>Gunneridae</taxon>
        <taxon>Pentapetalae</taxon>
        <taxon>rosids</taxon>
        <taxon>fabids</taxon>
        <taxon>Malpighiales</taxon>
        <taxon>Euphorbiaceae</taxon>
        <taxon>Acalyphoideae</taxon>
        <taxon>Acalypheae</taxon>
        <taxon>Ricinus</taxon>
    </lineage>
</organism>
<sequence length="247" mass="28453">MASSSLYSMVDFKLFYSIDRKLYTLLVMNLWRDPRESMQILALWLWLERMGYGSVVRKVLSLPKILIKDLADEMIICLSCITNDHFACENSDIPLLKSLMEKEISLKYFHNNRVGATIGVTRIINEDHAILPCTQEINGVHPQDRTVFISFSKGYPVHEWEMREFLASYFGDYIESVYMQNVGLHKQASFARIVFHSAKLVQKILGGMDKEKFTINGKHVWARIFVPKPAKTSLPSLSLVPDNFMPL</sequence>
<dbReference type="PANTHER" id="PTHR33527:SF14">
    <property type="entry name" value="OS07G0274300 PROTEIN"/>
    <property type="match status" value="1"/>
</dbReference>
<dbReference type="Proteomes" id="UP000008311">
    <property type="component" value="Unassembled WGS sequence"/>
</dbReference>
<accession>B9RRB2</accession>
<keyword evidence="2" id="KW-1185">Reference proteome</keyword>
<evidence type="ECO:0000313" key="1">
    <source>
        <dbReference type="EMBL" id="EEF46283.1"/>
    </source>
</evidence>
<gene>
    <name evidence="1" type="ORF">RCOM_0712080</name>
</gene>
<reference evidence="2" key="1">
    <citation type="journal article" date="2010" name="Nat. Biotechnol.">
        <title>Draft genome sequence of the oilseed species Ricinus communis.</title>
        <authorList>
            <person name="Chan A.P."/>
            <person name="Crabtree J."/>
            <person name="Zhao Q."/>
            <person name="Lorenzi H."/>
            <person name="Orvis J."/>
            <person name="Puiu D."/>
            <person name="Melake-Berhan A."/>
            <person name="Jones K.M."/>
            <person name="Redman J."/>
            <person name="Chen G."/>
            <person name="Cahoon E.B."/>
            <person name="Gedil M."/>
            <person name="Stanke M."/>
            <person name="Haas B.J."/>
            <person name="Wortman J.R."/>
            <person name="Fraser-Liggett C.M."/>
            <person name="Ravel J."/>
            <person name="Rabinowicz P.D."/>
        </authorList>
    </citation>
    <scope>NUCLEOTIDE SEQUENCE [LARGE SCALE GENOMIC DNA]</scope>
    <source>
        <strain evidence="2">cv. Hale</strain>
    </source>
</reference>
<dbReference type="PANTHER" id="PTHR33527">
    <property type="entry name" value="OS07G0274300 PROTEIN"/>
    <property type="match status" value="1"/>
</dbReference>
<proteinExistence type="predicted"/>
<dbReference type="AlphaFoldDB" id="B9RRB2"/>
<dbReference type="InParanoid" id="B9RRB2"/>